<keyword evidence="3" id="KW-1185">Reference proteome</keyword>
<dbReference type="EMBL" id="CP043875">
    <property type="protein sequence ID" value="WOF16472.1"/>
    <property type="molecule type" value="Genomic_DNA"/>
</dbReference>
<evidence type="ECO:0000256" key="1">
    <source>
        <dbReference type="SAM" id="Phobius"/>
    </source>
</evidence>
<feature type="transmembrane region" description="Helical" evidence="1">
    <location>
        <begin position="55"/>
        <end position="72"/>
    </location>
</feature>
<feature type="transmembrane region" description="Helical" evidence="1">
    <location>
        <begin position="78"/>
        <end position="100"/>
    </location>
</feature>
<accession>A0AA97FDD5</accession>
<evidence type="ECO:0000313" key="2">
    <source>
        <dbReference type="EMBL" id="WOF16472.1"/>
    </source>
</evidence>
<keyword evidence="1" id="KW-1133">Transmembrane helix</keyword>
<proteinExistence type="predicted"/>
<dbReference type="KEGG" id="mefw:F1737_07040"/>
<dbReference type="AlphaFoldDB" id="A0AA97FDD5"/>
<feature type="transmembrane region" description="Helical" evidence="1">
    <location>
        <begin position="109"/>
        <end position="127"/>
    </location>
</feature>
<reference evidence="2 3" key="1">
    <citation type="submission" date="2019-09" db="EMBL/GenBank/DDBJ databases">
        <title>The complete genome of Methanoplanus sp. FWC-SCC4.</title>
        <authorList>
            <person name="Chen S.-C."/>
            <person name="Zhou Y.-Z."/>
            <person name="Lai M.-C."/>
        </authorList>
    </citation>
    <scope>NUCLEOTIDE SEQUENCE [LARGE SCALE GENOMIC DNA]</scope>
    <source>
        <strain evidence="2 3">FWC-SCC4</strain>
    </source>
</reference>
<name>A0AA97FDD5_9EURY</name>
<evidence type="ECO:0000313" key="3">
    <source>
        <dbReference type="Proteomes" id="UP001301797"/>
    </source>
</evidence>
<evidence type="ECO:0008006" key="4">
    <source>
        <dbReference type="Google" id="ProtNLM"/>
    </source>
</evidence>
<protein>
    <recommendedName>
        <fullName evidence="4">Yip1 domain-containing protein</fullName>
    </recommendedName>
</protein>
<keyword evidence="1" id="KW-0812">Transmembrane</keyword>
<keyword evidence="1" id="KW-0472">Membrane</keyword>
<dbReference type="Proteomes" id="UP001301797">
    <property type="component" value="Chromosome"/>
</dbReference>
<gene>
    <name evidence="2" type="ORF">F1737_07040</name>
</gene>
<organism evidence="2 3">
    <name type="scientific">Methanochimaera problematica</name>
    <dbReference type="NCBI Taxonomy" id="2609417"/>
    <lineage>
        <taxon>Archaea</taxon>
        <taxon>Methanobacteriati</taxon>
        <taxon>Methanobacteriota</taxon>
        <taxon>Stenosarchaea group</taxon>
        <taxon>Methanomicrobia</taxon>
        <taxon>Methanomicrobiales</taxon>
        <taxon>Methanomicrobiaceae</taxon>
        <taxon>Methanochimaera</taxon>
    </lineage>
</organism>
<sequence>MSIANNNWFLGALLLFATNFISFITGGIFLILIISLIIHFLLLFTKNGAGNYEDTIKGVIYSASPVILFIWLTSFIEVYYIISLLLVWFAVLTCICLSILKDKNNVESVLVTLFVSVVLFGIIYYNYGMSRCLSCMA</sequence>
<feature type="transmembrane region" description="Helical" evidence="1">
    <location>
        <begin position="20"/>
        <end position="43"/>
    </location>
</feature>